<feature type="transmembrane region" description="Helical" evidence="8">
    <location>
        <begin position="98"/>
        <end position="116"/>
    </location>
</feature>
<comment type="caution">
    <text evidence="9">The sequence shown here is derived from an EMBL/GenBank/DDBJ whole genome shotgun (WGS) entry which is preliminary data.</text>
</comment>
<protein>
    <submittedName>
        <fullName evidence="9">Alpha-1,2-mannosyltransferase</fullName>
    </submittedName>
</protein>
<keyword evidence="10" id="KW-1185">Reference proteome</keyword>
<feature type="transmembrane region" description="Helical" evidence="8">
    <location>
        <begin position="71"/>
        <end position="92"/>
    </location>
</feature>
<feature type="transmembrane region" description="Helical" evidence="8">
    <location>
        <begin position="174"/>
        <end position="192"/>
    </location>
</feature>
<name>A0A318K8Y2_9NOCA</name>
<gene>
    <name evidence="9" type="ORF">DFR70_101179</name>
</gene>
<evidence type="ECO:0000256" key="1">
    <source>
        <dbReference type="ARBA" id="ARBA00004651"/>
    </source>
</evidence>
<dbReference type="GO" id="GO:0005886">
    <property type="term" value="C:plasma membrane"/>
    <property type="evidence" value="ECO:0007669"/>
    <property type="project" value="UniProtKB-SubCell"/>
</dbReference>
<feature type="transmembrane region" description="Helical" evidence="8">
    <location>
        <begin position="198"/>
        <end position="219"/>
    </location>
</feature>
<dbReference type="InterPro" id="IPR018584">
    <property type="entry name" value="GT87"/>
</dbReference>
<feature type="transmembrane region" description="Helical" evidence="8">
    <location>
        <begin position="12"/>
        <end position="33"/>
    </location>
</feature>
<evidence type="ECO:0000256" key="8">
    <source>
        <dbReference type="SAM" id="Phobius"/>
    </source>
</evidence>
<feature type="transmembrane region" description="Helical" evidence="8">
    <location>
        <begin position="368"/>
        <end position="392"/>
    </location>
</feature>
<keyword evidence="6 8" id="KW-0472">Membrane</keyword>
<evidence type="ECO:0000256" key="2">
    <source>
        <dbReference type="ARBA" id="ARBA00022475"/>
    </source>
</evidence>
<evidence type="ECO:0000256" key="3">
    <source>
        <dbReference type="ARBA" id="ARBA00022679"/>
    </source>
</evidence>
<feature type="transmembrane region" description="Helical" evidence="8">
    <location>
        <begin position="330"/>
        <end position="348"/>
    </location>
</feature>
<evidence type="ECO:0000256" key="7">
    <source>
        <dbReference type="ARBA" id="ARBA00024033"/>
    </source>
</evidence>
<sequence>MLEFPRTGPTLFILAASAALSVILLFTTVDPWLDRAGILDGGLDVHVYRDGAWRILHGLPLYTEPTIAGLLYTYTPFSTIAFIPIVAIPWLYVADTWLVLNLLALFGCALLSWRILGYRINGQLVAVSALLALTCAFIEPVRTTLFYGQINLMLMLLVLWDFSRADRSRLRGVGVGLAAGIKLVPAYFVVQFLALRQWRSACTAVATFLASIVLAWIVLPADSRQYWTSTFFQSNRIADDMHPSNQSIRGVIAHLTHRPAPVWLWLLIAGAVALVSLAITVGLFRRGERLLAVSLAGLTACAVSPFSWDHHWVWFVPLFVYLVHRAQSRWGWWLLIAALYASIGAWTWEYDPKFVVVGLFLFPPWWPGAQILINSFVIVYAVVLAGAGLVLYRLRRAGVATVEDARAAV</sequence>
<dbReference type="AlphaFoldDB" id="A0A318K8Y2"/>
<evidence type="ECO:0000313" key="10">
    <source>
        <dbReference type="Proteomes" id="UP000247569"/>
    </source>
</evidence>
<accession>A0A318K8Y2</accession>
<dbReference type="GO" id="GO:0016758">
    <property type="term" value="F:hexosyltransferase activity"/>
    <property type="evidence" value="ECO:0007669"/>
    <property type="project" value="InterPro"/>
</dbReference>
<feature type="transmembrane region" description="Helical" evidence="8">
    <location>
        <begin position="145"/>
        <end position="162"/>
    </location>
</feature>
<evidence type="ECO:0000313" key="9">
    <source>
        <dbReference type="EMBL" id="PXX70758.1"/>
    </source>
</evidence>
<keyword evidence="4 8" id="KW-0812">Transmembrane</keyword>
<comment type="subcellular location">
    <subcellularLocation>
        <location evidence="1">Cell membrane</location>
        <topology evidence="1">Multi-pass membrane protein</topology>
    </subcellularLocation>
</comment>
<dbReference type="EMBL" id="QJKF01000001">
    <property type="protein sequence ID" value="PXX70758.1"/>
    <property type="molecule type" value="Genomic_DNA"/>
</dbReference>
<evidence type="ECO:0000256" key="6">
    <source>
        <dbReference type="ARBA" id="ARBA00023136"/>
    </source>
</evidence>
<feature type="transmembrane region" description="Helical" evidence="8">
    <location>
        <begin position="262"/>
        <end position="284"/>
    </location>
</feature>
<keyword evidence="5 8" id="KW-1133">Transmembrane helix</keyword>
<evidence type="ECO:0000256" key="4">
    <source>
        <dbReference type="ARBA" id="ARBA00022692"/>
    </source>
</evidence>
<feature type="transmembrane region" description="Helical" evidence="8">
    <location>
        <begin position="123"/>
        <end position="139"/>
    </location>
</feature>
<organism evidence="9 10">
    <name type="scientific">Nocardia tenerifensis</name>
    <dbReference type="NCBI Taxonomy" id="228006"/>
    <lineage>
        <taxon>Bacteria</taxon>
        <taxon>Bacillati</taxon>
        <taxon>Actinomycetota</taxon>
        <taxon>Actinomycetes</taxon>
        <taxon>Mycobacteriales</taxon>
        <taxon>Nocardiaceae</taxon>
        <taxon>Nocardia</taxon>
    </lineage>
</organism>
<dbReference type="Proteomes" id="UP000247569">
    <property type="component" value="Unassembled WGS sequence"/>
</dbReference>
<keyword evidence="2" id="KW-1003">Cell membrane</keyword>
<comment type="similarity">
    <text evidence="7">Belongs to the glycosyltransferase 87 family.</text>
</comment>
<keyword evidence="3 9" id="KW-0808">Transferase</keyword>
<reference evidence="9 10" key="1">
    <citation type="submission" date="2018-05" db="EMBL/GenBank/DDBJ databases">
        <title>Genomic Encyclopedia of Type Strains, Phase IV (KMG-IV): sequencing the most valuable type-strain genomes for metagenomic binning, comparative biology and taxonomic classification.</title>
        <authorList>
            <person name="Goeker M."/>
        </authorList>
    </citation>
    <scope>NUCLEOTIDE SEQUENCE [LARGE SCALE GENOMIC DNA]</scope>
    <source>
        <strain evidence="9 10">DSM 44704</strain>
    </source>
</reference>
<evidence type="ECO:0000256" key="5">
    <source>
        <dbReference type="ARBA" id="ARBA00022989"/>
    </source>
</evidence>
<dbReference type="Pfam" id="PF09594">
    <property type="entry name" value="GT87"/>
    <property type="match status" value="1"/>
</dbReference>
<keyword evidence="9" id="KW-0328">Glycosyltransferase</keyword>
<proteinExistence type="inferred from homology"/>